<proteinExistence type="predicted"/>
<comment type="caution">
    <text evidence="2">The sequence shown here is derived from an EMBL/GenBank/DDBJ whole genome shotgun (WGS) entry which is preliminary data.</text>
</comment>
<keyword evidence="3" id="KW-1185">Reference proteome</keyword>
<dbReference type="Proteomes" id="UP001345827">
    <property type="component" value="Unassembled WGS sequence"/>
</dbReference>
<feature type="compositionally biased region" description="Basic and acidic residues" evidence="1">
    <location>
        <begin position="335"/>
        <end position="367"/>
    </location>
</feature>
<accession>A0AAV9Q7W4</accession>
<evidence type="ECO:0000313" key="3">
    <source>
        <dbReference type="Proteomes" id="UP001345827"/>
    </source>
</evidence>
<evidence type="ECO:0000313" key="2">
    <source>
        <dbReference type="EMBL" id="KAK5535132.1"/>
    </source>
</evidence>
<feature type="compositionally biased region" description="Basic and acidic residues" evidence="1">
    <location>
        <begin position="242"/>
        <end position="253"/>
    </location>
</feature>
<reference evidence="2 3" key="1">
    <citation type="submission" date="2023-06" db="EMBL/GenBank/DDBJ databases">
        <title>Black Yeasts Isolated from many extreme environments.</title>
        <authorList>
            <person name="Coleine C."/>
            <person name="Stajich J.E."/>
            <person name="Selbmann L."/>
        </authorList>
    </citation>
    <scope>NUCLEOTIDE SEQUENCE [LARGE SCALE GENOMIC DNA]</scope>
    <source>
        <strain evidence="2 3">CCFEE 5887</strain>
    </source>
</reference>
<gene>
    <name evidence="2" type="ORF">LTR25_006140</name>
</gene>
<sequence length="460" mass="53933">MSSRGDDRGYKVVYKSRVKDSDRIVDSRTSTRGYEPERDYHLDERSVRPREYEYRDERLDISERDNNNNRSDIEAGRTRTTYKVGRDKKKSEAYLKRGDAVVVERPRDYGRAAEYEVIRPERNADGAYVVDLGVGGGRPPPRHYDYDDRSGAKYYDVDYRSSRRDQDVVALAMYDSSRGRDRVMSKADTAYKDVQVIEDYNGNDDPDARYQSGRGRPPEVAYDDNHTTVSSSQQRLRSSMRGRNDSPPEYWERKRSRSRVGFYRDQISHHDASESRHERPGAEAHIAGKYLVSGHGAPKSVRQDYDDGDDDDDDGYRNYKGRHQGSRRYAPQRMSDPRITGHEEYDDDKRTFTEDVMRSYEREDTDMPPRPAAYPPQRGQSKRRSRRHHDDDRSSYSEYEARNIMIQESAREVNHKKEYQRYQICLKQQFLRVFQYLPASKRRNGRPFVSATCYPLPASM</sequence>
<dbReference type="AlphaFoldDB" id="A0AAV9Q7W4"/>
<feature type="compositionally biased region" description="Low complexity" evidence="1">
    <location>
        <begin position="230"/>
        <end position="239"/>
    </location>
</feature>
<feature type="region of interest" description="Disordered" evidence="1">
    <location>
        <begin position="58"/>
        <end position="88"/>
    </location>
</feature>
<feature type="compositionally biased region" description="Basic and acidic residues" evidence="1">
    <location>
        <begin position="388"/>
        <end position="399"/>
    </location>
</feature>
<feature type="region of interest" description="Disordered" evidence="1">
    <location>
        <begin position="199"/>
        <end position="257"/>
    </location>
</feature>
<organism evidence="2 3">
    <name type="scientific">Vermiconidia calcicola</name>
    <dbReference type="NCBI Taxonomy" id="1690605"/>
    <lineage>
        <taxon>Eukaryota</taxon>
        <taxon>Fungi</taxon>
        <taxon>Dikarya</taxon>
        <taxon>Ascomycota</taxon>
        <taxon>Pezizomycotina</taxon>
        <taxon>Dothideomycetes</taxon>
        <taxon>Dothideomycetidae</taxon>
        <taxon>Mycosphaerellales</taxon>
        <taxon>Extremaceae</taxon>
        <taxon>Vermiconidia</taxon>
    </lineage>
</organism>
<feature type="region of interest" description="Disordered" evidence="1">
    <location>
        <begin position="22"/>
        <end position="46"/>
    </location>
</feature>
<feature type="compositionally biased region" description="Basic and acidic residues" evidence="1">
    <location>
        <begin position="34"/>
        <end position="46"/>
    </location>
</feature>
<protein>
    <submittedName>
        <fullName evidence="2">Uncharacterized protein</fullName>
    </submittedName>
</protein>
<feature type="compositionally biased region" description="Basic and acidic residues" evidence="1">
    <location>
        <begin position="58"/>
        <end position="77"/>
    </location>
</feature>
<evidence type="ECO:0000256" key="1">
    <source>
        <dbReference type="SAM" id="MobiDB-lite"/>
    </source>
</evidence>
<feature type="region of interest" description="Disordered" evidence="1">
    <location>
        <begin position="290"/>
        <end position="399"/>
    </location>
</feature>
<name>A0AAV9Q7W4_9PEZI</name>
<dbReference type="EMBL" id="JAXLQG010000010">
    <property type="protein sequence ID" value="KAK5535132.1"/>
    <property type="molecule type" value="Genomic_DNA"/>
</dbReference>